<feature type="domain" description="ABC3 transporter permease C-terminal" evidence="8">
    <location>
        <begin position="273"/>
        <end position="374"/>
    </location>
</feature>
<evidence type="ECO:0000256" key="4">
    <source>
        <dbReference type="ARBA" id="ARBA00022989"/>
    </source>
</evidence>
<evidence type="ECO:0000313" key="10">
    <source>
        <dbReference type="Proteomes" id="UP001157034"/>
    </source>
</evidence>
<gene>
    <name evidence="9" type="ORF">GCM10025881_23360</name>
</gene>
<dbReference type="RefSeq" id="WP_284254279.1">
    <property type="nucleotide sequence ID" value="NZ_BSVB01000001.1"/>
</dbReference>
<name>A0ABQ6K6D3_9MICO</name>
<evidence type="ECO:0000256" key="5">
    <source>
        <dbReference type="ARBA" id="ARBA00023136"/>
    </source>
</evidence>
<proteinExistence type="predicted"/>
<dbReference type="InterPro" id="IPR003838">
    <property type="entry name" value="ABC3_permease_C"/>
</dbReference>
<feature type="transmembrane region" description="Helical" evidence="7">
    <location>
        <begin position="263"/>
        <end position="287"/>
    </location>
</feature>
<feature type="region of interest" description="Disordered" evidence="6">
    <location>
        <begin position="122"/>
        <end position="144"/>
    </location>
</feature>
<dbReference type="Pfam" id="PF02687">
    <property type="entry name" value="FtsX"/>
    <property type="match status" value="1"/>
</dbReference>
<comment type="caution">
    <text evidence="9">The sequence shown here is derived from an EMBL/GenBank/DDBJ whole genome shotgun (WGS) entry which is preliminary data.</text>
</comment>
<accession>A0ABQ6K6D3</accession>
<keyword evidence="2" id="KW-1003">Cell membrane</keyword>
<evidence type="ECO:0000256" key="1">
    <source>
        <dbReference type="ARBA" id="ARBA00004651"/>
    </source>
</evidence>
<feature type="transmembrane region" description="Helical" evidence="7">
    <location>
        <begin position="386"/>
        <end position="407"/>
    </location>
</feature>
<reference evidence="10" key="1">
    <citation type="journal article" date="2019" name="Int. J. Syst. Evol. Microbiol.">
        <title>The Global Catalogue of Microorganisms (GCM) 10K type strain sequencing project: providing services to taxonomists for standard genome sequencing and annotation.</title>
        <authorList>
            <consortium name="The Broad Institute Genomics Platform"/>
            <consortium name="The Broad Institute Genome Sequencing Center for Infectious Disease"/>
            <person name="Wu L."/>
            <person name="Ma J."/>
        </authorList>
    </citation>
    <scope>NUCLEOTIDE SEQUENCE [LARGE SCALE GENOMIC DNA]</scope>
    <source>
        <strain evidence="10">NBRC 108894</strain>
    </source>
</reference>
<dbReference type="Proteomes" id="UP001157034">
    <property type="component" value="Unassembled WGS sequence"/>
</dbReference>
<keyword evidence="5 7" id="KW-0472">Membrane</keyword>
<dbReference type="EMBL" id="BSVB01000001">
    <property type="protein sequence ID" value="GMA95512.1"/>
    <property type="molecule type" value="Genomic_DNA"/>
</dbReference>
<organism evidence="9 10">
    <name type="scientific">Pseudolysinimonas kribbensis</name>
    <dbReference type="NCBI Taxonomy" id="433641"/>
    <lineage>
        <taxon>Bacteria</taxon>
        <taxon>Bacillati</taxon>
        <taxon>Actinomycetota</taxon>
        <taxon>Actinomycetes</taxon>
        <taxon>Micrococcales</taxon>
        <taxon>Microbacteriaceae</taxon>
        <taxon>Pseudolysinimonas</taxon>
    </lineage>
</organism>
<keyword evidence="3 7" id="KW-0812">Transmembrane</keyword>
<evidence type="ECO:0000313" key="9">
    <source>
        <dbReference type="EMBL" id="GMA95512.1"/>
    </source>
</evidence>
<evidence type="ECO:0000256" key="3">
    <source>
        <dbReference type="ARBA" id="ARBA00022692"/>
    </source>
</evidence>
<feature type="transmembrane region" description="Helical" evidence="7">
    <location>
        <begin position="318"/>
        <end position="342"/>
    </location>
</feature>
<evidence type="ECO:0000256" key="6">
    <source>
        <dbReference type="SAM" id="MobiDB-lite"/>
    </source>
</evidence>
<protein>
    <recommendedName>
        <fullName evidence="8">ABC3 transporter permease C-terminal domain-containing protein</fullName>
    </recommendedName>
</protein>
<evidence type="ECO:0000256" key="2">
    <source>
        <dbReference type="ARBA" id="ARBA00022475"/>
    </source>
</evidence>
<comment type="subcellular location">
    <subcellularLocation>
        <location evidence="1">Cell membrane</location>
        <topology evidence="1">Multi-pass membrane protein</topology>
    </subcellularLocation>
</comment>
<feature type="transmembrane region" description="Helical" evidence="7">
    <location>
        <begin position="419"/>
        <end position="446"/>
    </location>
</feature>
<feature type="transmembrane region" description="Helical" evidence="7">
    <location>
        <begin position="467"/>
        <end position="490"/>
    </location>
</feature>
<evidence type="ECO:0000259" key="8">
    <source>
        <dbReference type="Pfam" id="PF02687"/>
    </source>
</evidence>
<feature type="transmembrane region" description="Helical" evidence="7">
    <location>
        <begin position="354"/>
        <end position="374"/>
    </location>
</feature>
<keyword evidence="4 7" id="KW-1133">Transmembrane helix</keyword>
<sequence>MLVFWRRRAATQRWLRRALGGVVLVAVLGTTIAVGVAARQPDVAVRAALRSASAVDGSMVWERHAATDSAAADAAARSRIRRAFGAAPSPSRRARWATRCASRGRTARCCRCATTPRCGRRHPDCTGSTAGSSRSTRRGRALGVSPGDTLRLLTDAGDRELTVAAVWRPTGPRAPIWNGIGAGSAGTVARVVLSPAELAADGIELTARWSIAPDPARVHAAQLPSLATGYARLAASAAGSLTFAHLEGGGAGTVAALRRGADAAAAVVPVPVALLAAGALLALLLLVRLLAEVRTEETELLRARGAARAQIAGGDLRAALLPVLAGAVVGWVAAQALLLVVAPPAGVLELVLPFLVPTTGALLVVVVASFLAAAPEHAGGGRGGRVAGVAGAALLGVLAIVGVARLVGAGVGADPAAELAPALVIAALVVAGLLLSAPLAAAWDAVARRRDGVAAPLAARRLRRRPGLVAGALVLVALAVGASGFAAGAVASSAGFLRDAGRLVTGGDVDVEVPGAASVAAGTPAPDVARLARIAHAAGSAPALTEQVAVGDLAATLTAAPVARLGALQDRDLAALPALAGLAGRRSASR</sequence>
<evidence type="ECO:0000256" key="7">
    <source>
        <dbReference type="SAM" id="Phobius"/>
    </source>
</evidence>
<keyword evidence="10" id="KW-1185">Reference proteome</keyword>